<sequence>MFKSFDFKTQAERTEERDAMQEVIEQGAKRVKVFLTEVAGRLCQEGLPIGDDCRINMQISDAYNAAEVKRDLGFVDKRERFWAQEKFGTDDLVEYRANQEKSDGERLERLKTAIFNKFLGGEFIVVRASRYDDIKNGVDNVIIDRQTYEVVCALDEVGDMNGRNFDDKKAKVLAKNKGGGVNLKYGLGLAPLRQENQSGLPLFLIALPSEKIQEGLRSFSADLAEPSLYESRLFSFWVSLLIAQVKSFLLDLSHPQGKAEIQAIQRIVRAVQRFEKTLNKFQWT</sequence>
<proteinExistence type="predicted"/>
<protein>
    <submittedName>
        <fullName evidence="1">Uncharacterized protein</fullName>
    </submittedName>
</protein>
<accession>A0A2M7AX90</accession>
<dbReference type="EMBL" id="PEVY01000038">
    <property type="protein sequence ID" value="PIU75251.1"/>
    <property type="molecule type" value="Genomic_DNA"/>
</dbReference>
<comment type="caution">
    <text evidence="1">The sequence shown here is derived from an EMBL/GenBank/DDBJ whole genome shotgun (WGS) entry which is preliminary data.</text>
</comment>
<evidence type="ECO:0000313" key="1">
    <source>
        <dbReference type="EMBL" id="PIU75251.1"/>
    </source>
</evidence>
<name>A0A2M7AX90_9BACT</name>
<organism evidence="1 2">
    <name type="scientific">Candidatus Portnoybacteria bacterium CG06_land_8_20_14_3_00_39_12</name>
    <dbReference type="NCBI Taxonomy" id="1974809"/>
    <lineage>
        <taxon>Bacteria</taxon>
        <taxon>Candidatus Portnoyibacteriota</taxon>
    </lineage>
</organism>
<dbReference type="Proteomes" id="UP000228775">
    <property type="component" value="Unassembled WGS sequence"/>
</dbReference>
<gene>
    <name evidence="1" type="ORF">COS76_01750</name>
</gene>
<evidence type="ECO:0000313" key="2">
    <source>
        <dbReference type="Proteomes" id="UP000228775"/>
    </source>
</evidence>
<dbReference type="AlphaFoldDB" id="A0A2M7AX90"/>
<reference evidence="2" key="1">
    <citation type="submission" date="2017-09" db="EMBL/GenBank/DDBJ databases">
        <title>Depth-based differentiation of microbial function through sediment-hosted aquifers and enrichment of novel symbionts in the deep terrestrial subsurface.</title>
        <authorList>
            <person name="Probst A.J."/>
            <person name="Ladd B."/>
            <person name="Jarett J.K."/>
            <person name="Geller-Mcgrath D.E."/>
            <person name="Sieber C.M.K."/>
            <person name="Emerson J.B."/>
            <person name="Anantharaman K."/>
            <person name="Thomas B.C."/>
            <person name="Malmstrom R."/>
            <person name="Stieglmeier M."/>
            <person name="Klingl A."/>
            <person name="Woyke T."/>
            <person name="Ryan C.M."/>
            <person name="Banfield J.F."/>
        </authorList>
    </citation>
    <scope>NUCLEOTIDE SEQUENCE [LARGE SCALE GENOMIC DNA]</scope>
</reference>